<evidence type="ECO:0000313" key="1">
    <source>
        <dbReference type="EMBL" id="SEA30035.1"/>
    </source>
</evidence>
<evidence type="ECO:0000313" key="2">
    <source>
        <dbReference type="Proteomes" id="UP000199409"/>
    </source>
</evidence>
<dbReference type="AlphaFoldDB" id="A0A1H4A221"/>
<dbReference type="SUPFAM" id="SSF53448">
    <property type="entry name" value="Nucleotide-diphospho-sugar transferases"/>
    <property type="match status" value="1"/>
</dbReference>
<reference evidence="1 2" key="1">
    <citation type="submission" date="2016-10" db="EMBL/GenBank/DDBJ databases">
        <authorList>
            <person name="de Groot N.N."/>
        </authorList>
    </citation>
    <scope>NUCLEOTIDE SEQUENCE [LARGE SCALE GENOMIC DNA]</scope>
    <source>
        <strain evidence="1 2">DSM 7343</strain>
    </source>
</reference>
<dbReference type="Gene3D" id="3.90.550.10">
    <property type="entry name" value="Spore Coat Polysaccharide Biosynthesis Protein SpsA, Chain A"/>
    <property type="match status" value="1"/>
</dbReference>
<dbReference type="Proteomes" id="UP000199409">
    <property type="component" value="Unassembled WGS sequence"/>
</dbReference>
<accession>A0A1H4A221</accession>
<dbReference type="PANTHER" id="PTHR36529">
    <property type="entry name" value="SLL1095 PROTEIN"/>
    <property type="match status" value="1"/>
</dbReference>
<dbReference type="InterPro" id="IPR029044">
    <property type="entry name" value="Nucleotide-diphossugar_trans"/>
</dbReference>
<gene>
    <name evidence="1" type="ORF">SAMN05660420_01770</name>
</gene>
<dbReference type="InterPro" id="IPR018641">
    <property type="entry name" value="Trfase_1_rSAM/seldom-assoc"/>
</dbReference>
<organism evidence="1 2">
    <name type="scientific">Desulfuromusa kysingii</name>
    <dbReference type="NCBI Taxonomy" id="37625"/>
    <lineage>
        <taxon>Bacteria</taxon>
        <taxon>Pseudomonadati</taxon>
        <taxon>Thermodesulfobacteriota</taxon>
        <taxon>Desulfuromonadia</taxon>
        <taxon>Desulfuromonadales</taxon>
        <taxon>Geopsychrobacteraceae</taxon>
        <taxon>Desulfuromusa</taxon>
    </lineage>
</organism>
<name>A0A1H4A221_9BACT</name>
<dbReference type="PANTHER" id="PTHR36529:SF1">
    <property type="entry name" value="GLYCOSYLTRANSFERASE"/>
    <property type="match status" value="1"/>
</dbReference>
<proteinExistence type="predicted"/>
<dbReference type="Pfam" id="PF09837">
    <property type="entry name" value="DUF2064"/>
    <property type="match status" value="1"/>
</dbReference>
<dbReference type="EMBL" id="FNQN01000004">
    <property type="protein sequence ID" value="SEA30035.1"/>
    <property type="molecule type" value="Genomic_DNA"/>
</dbReference>
<sequence length="284" mass="31200">MNEKKHALLIFSKAPIPGLTKTRLTIARGGILSEEQAAEFYQASLLDVLNLSFYALNVLNKKSGSGEGAGLDRYELVISNSPASEQPVLERVIEENGPWPGPIHFINDRGQNFDQHFDDAFNQLFALGYHNVVAIGGDMPTMPTSHLVKAFEWLEHFDKTSPVGGFVQAPCQACGVSLVGYSHHTPMDSEGVYYSLDGVPALDAYTMKSIERDVPIALLDAVADIDDVEDLAHSISIIRTMAVCHDNQPELVVPDRVIDFVRDHGIAITTPPNDLHDPRERIDA</sequence>
<dbReference type="OrthoDB" id="9798250at2"/>
<evidence type="ECO:0008006" key="3">
    <source>
        <dbReference type="Google" id="ProtNLM"/>
    </source>
</evidence>
<dbReference type="RefSeq" id="WP_092346939.1">
    <property type="nucleotide sequence ID" value="NZ_FNQN01000004.1"/>
</dbReference>
<protein>
    <recommendedName>
        <fullName evidence="3">DUF2064 domain-containing protein</fullName>
    </recommendedName>
</protein>
<keyword evidence="2" id="KW-1185">Reference proteome</keyword>
<dbReference type="STRING" id="37625.SAMN05660420_01770"/>